<dbReference type="AlphaFoldDB" id="A0A7K0DAK4"/>
<dbReference type="Gene3D" id="3.40.50.720">
    <property type="entry name" value="NAD(P)-binding Rossmann-like Domain"/>
    <property type="match status" value="1"/>
</dbReference>
<dbReference type="EC" id="1.2.1.-" evidence="1"/>
<evidence type="ECO:0000313" key="2">
    <source>
        <dbReference type="Proteomes" id="UP000438448"/>
    </source>
</evidence>
<protein>
    <submittedName>
        <fullName evidence="1">Carboxylic acid reductase</fullName>
        <ecNumber evidence="1">1.2.1.-</ecNumber>
    </submittedName>
</protein>
<organism evidence="1 2">
    <name type="scientific">Nocardia macrotermitis</name>
    <dbReference type="NCBI Taxonomy" id="2585198"/>
    <lineage>
        <taxon>Bacteria</taxon>
        <taxon>Bacillati</taxon>
        <taxon>Actinomycetota</taxon>
        <taxon>Actinomycetes</taxon>
        <taxon>Mycobacteriales</taxon>
        <taxon>Nocardiaceae</taxon>
        <taxon>Nocardia</taxon>
    </lineage>
</organism>
<dbReference type="EMBL" id="WEGK01000014">
    <property type="protein sequence ID" value="MQY22561.1"/>
    <property type="molecule type" value="Genomic_DNA"/>
</dbReference>
<gene>
    <name evidence="1" type="primary">car_2</name>
    <name evidence="1" type="ORF">NRB20_56790</name>
</gene>
<name>A0A7K0DAK4_9NOCA</name>
<dbReference type="GO" id="GO:0016491">
    <property type="term" value="F:oxidoreductase activity"/>
    <property type="evidence" value="ECO:0007669"/>
    <property type="project" value="UniProtKB-KW"/>
</dbReference>
<keyword evidence="1" id="KW-0560">Oxidoreductase</keyword>
<dbReference type="Proteomes" id="UP000438448">
    <property type="component" value="Unassembled WGS sequence"/>
</dbReference>
<comment type="caution">
    <text evidence="1">The sequence shown here is derived from an EMBL/GenBank/DDBJ whole genome shotgun (WGS) entry which is preliminary data.</text>
</comment>
<proteinExistence type="predicted"/>
<accession>A0A7K0DAK4</accession>
<evidence type="ECO:0000313" key="1">
    <source>
        <dbReference type="EMBL" id="MQY22561.1"/>
    </source>
</evidence>
<dbReference type="OrthoDB" id="4753664at2"/>
<sequence length="130" mass="14798">MFTRLMLTLVATGLAPKSFYTLQQDGTRPRAHYDGLPVDFSAEAVNTLGTRPAPDHRTYHLFNPHDDGISLDTYVDWLIDAGHPITRVDNYPDWLTRFETAIKALPDKQRRHSLLLYCTTTPNRTPRSTA</sequence>
<keyword evidence="2" id="KW-1185">Reference proteome</keyword>
<reference evidence="1 2" key="1">
    <citation type="submission" date="2019-10" db="EMBL/GenBank/DDBJ databases">
        <title>Nocardia macrotermitis sp. nov. and Nocardia aurantia sp. nov., isolated from the gut of fungus growing-termite Macrotermes natalensis.</title>
        <authorList>
            <person name="Benndorf R."/>
            <person name="Schwitalla J."/>
            <person name="Martin K."/>
            <person name="De Beer W."/>
            <person name="Kaster A.-K."/>
            <person name="Vollmers J."/>
            <person name="Poulsen M."/>
            <person name="Beemelmanns C."/>
        </authorList>
    </citation>
    <scope>NUCLEOTIDE SEQUENCE [LARGE SCALE GENOMIC DNA]</scope>
    <source>
        <strain evidence="1 2">RB20</strain>
    </source>
</reference>